<dbReference type="FunFam" id="2.10.25.10:FF:000173">
    <property type="entry name" value="Neurogenic locus notch protein 2"/>
    <property type="match status" value="1"/>
</dbReference>
<dbReference type="InterPro" id="IPR013320">
    <property type="entry name" value="ConA-like_dom_sf"/>
</dbReference>
<feature type="disulfide bond" evidence="9">
    <location>
        <begin position="1196"/>
        <end position="1206"/>
    </location>
</feature>
<evidence type="ECO:0000256" key="5">
    <source>
        <dbReference type="ARBA" id="ARBA00022729"/>
    </source>
</evidence>
<dbReference type="GO" id="GO:0005576">
    <property type="term" value="C:extracellular region"/>
    <property type="evidence" value="ECO:0007669"/>
    <property type="project" value="UniProtKB-SubCell"/>
</dbReference>
<feature type="domain" description="Pentraxin (PTX)" evidence="17">
    <location>
        <begin position="1577"/>
        <end position="1775"/>
    </location>
</feature>
<keyword evidence="3" id="KW-0964">Secreted</keyword>
<dbReference type="FunFam" id="2.10.25.10:FF:000246">
    <property type="entry name" value="EGF-like repeat and discoidin I-like domain-containing protein 3"/>
    <property type="match status" value="1"/>
</dbReference>
<dbReference type="PANTHER" id="PTHR24033">
    <property type="entry name" value="EGF-LIKE DOMAIN-CONTAINING PROTEIN"/>
    <property type="match status" value="1"/>
</dbReference>
<dbReference type="Pfam" id="PF12661">
    <property type="entry name" value="hEGF"/>
    <property type="match status" value="5"/>
</dbReference>
<feature type="disulfide bond" evidence="9">
    <location>
        <begin position="1330"/>
        <end position="1339"/>
    </location>
</feature>
<dbReference type="PROSITE" id="PS00022">
    <property type="entry name" value="EGF_1"/>
    <property type="match status" value="22"/>
</dbReference>
<feature type="domain" description="EGF-like" evidence="14">
    <location>
        <begin position="1040"/>
        <end position="1076"/>
    </location>
</feature>
<feature type="domain" description="EGF-like" evidence="14">
    <location>
        <begin position="805"/>
        <end position="841"/>
    </location>
</feature>
<dbReference type="InterPro" id="IPR000436">
    <property type="entry name" value="Sushi_SCR_CCP_dom"/>
</dbReference>
<feature type="disulfide bond" evidence="9">
    <location>
        <begin position="1217"/>
        <end position="1226"/>
    </location>
</feature>
<dbReference type="GO" id="GO:0007399">
    <property type="term" value="P:nervous system development"/>
    <property type="evidence" value="ECO:0007669"/>
    <property type="project" value="UniProtKB-ARBA"/>
</dbReference>
<dbReference type="InterPro" id="IPR006558">
    <property type="entry name" value="LamG-like"/>
</dbReference>
<dbReference type="InterPro" id="IPR018097">
    <property type="entry name" value="EGF_Ca-bd_CS"/>
</dbReference>
<feature type="domain" description="EGF-like" evidence="14">
    <location>
        <begin position="1379"/>
        <end position="1417"/>
    </location>
</feature>
<dbReference type="FunFam" id="2.10.25.10:FF:000434">
    <property type="entry name" value="Predicted protein"/>
    <property type="match status" value="1"/>
</dbReference>
<feature type="domain" description="EGF-like" evidence="14">
    <location>
        <begin position="1419"/>
        <end position="1455"/>
    </location>
</feature>
<dbReference type="CDD" id="cd00033">
    <property type="entry name" value="CCP"/>
    <property type="match status" value="2"/>
</dbReference>
<keyword evidence="5" id="KW-0732">Signal</keyword>
<feature type="domain" description="EGF-like" evidence="14">
    <location>
        <begin position="995"/>
        <end position="1038"/>
    </location>
</feature>
<keyword evidence="7 9" id="KW-1015">Disulfide bond</keyword>
<dbReference type="PROSITE" id="PS51828">
    <property type="entry name" value="PTX_2"/>
    <property type="match status" value="1"/>
</dbReference>
<dbReference type="SMART" id="SM00560">
    <property type="entry name" value="LamGL"/>
    <property type="match status" value="1"/>
</dbReference>
<feature type="domain" description="EGF-like" evidence="14">
    <location>
        <begin position="1457"/>
        <end position="1494"/>
    </location>
</feature>
<dbReference type="PROSITE" id="PS01186">
    <property type="entry name" value="EGF_2"/>
    <property type="match status" value="16"/>
</dbReference>
<feature type="disulfide bond" evidence="9">
    <location>
        <begin position="1367"/>
        <end position="1376"/>
    </location>
</feature>
<dbReference type="PANTHER" id="PTHR24033:SF151">
    <property type="entry name" value="NOTCH 2"/>
    <property type="match status" value="1"/>
</dbReference>
<feature type="coiled-coil region" evidence="11">
    <location>
        <begin position="498"/>
        <end position="525"/>
    </location>
</feature>
<feature type="region of interest" description="Disordered" evidence="12">
    <location>
        <begin position="1882"/>
        <end position="1901"/>
    </location>
</feature>
<dbReference type="PRINTS" id="PR01983">
    <property type="entry name" value="NOTCH"/>
</dbReference>
<feature type="domain" description="HYR" evidence="15">
    <location>
        <begin position="244"/>
        <end position="326"/>
    </location>
</feature>
<dbReference type="InterPro" id="IPR009030">
    <property type="entry name" value="Growth_fac_rcpt_cys_sf"/>
</dbReference>
<feature type="domain" description="EGF-like" evidence="14">
    <location>
        <begin position="1815"/>
        <end position="1851"/>
    </location>
</feature>
<feature type="domain" description="EGF-like" evidence="14">
    <location>
        <begin position="843"/>
        <end position="879"/>
    </location>
</feature>
<feature type="disulfide bond" evidence="9">
    <location>
        <begin position="1180"/>
        <end position="1189"/>
    </location>
</feature>
<dbReference type="SMART" id="SM00181">
    <property type="entry name" value="EGF"/>
    <property type="match status" value="24"/>
</dbReference>
<evidence type="ECO:0000256" key="3">
    <source>
        <dbReference type="ARBA" id="ARBA00022525"/>
    </source>
</evidence>
<keyword evidence="8" id="KW-0325">Glycoprotein</keyword>
<dbReference type="InterPro" id="IPR036383">
    <property type="entry name" value="TSP1_rpt_sf"/>
</dbReference>
<dbReference type="PROSITE" id="PS00010">
    <property type="entry name" value="ASX_HYDROXYL"/>
    <property type="match status" value="14"/>
</dbReference>
<feature type="domain" description="EGF-like" evidence="14">
    <location>
        <begin position="1116"/>
        <end position="1152"/>
    </location>
</feature>
<feature type="domain" description="EGF-like" evidence="14">
    <location>
        <begin position="1154"/>
        <end position="1190"/>
    </location>
</feature>
<dbReference type="Gene3D" id="2.10.25.10">
    <property type="entry name" value="Laminin"/>
    <property type="match status" value="22"/>
</dbReference>
<dbReference type="FunFam" id="2.10.25.10:FF:000054">
    <property type="entry name" value="Slit guidance ligand 2"/>
    <property type="match status" value="1"/>
</dbReference>
<evidence type="ECO:0000256" key="7">
    <source>
        <dbReference type="ARBA" id="ARBA00023157"/>
    </source>
</evidence>
<dbReference type="EMBL" id="JAIZAY010000015">
    <property type="protein sequence ID" value="KAJ8028097.1"/>
    <property type="molecule type" value="Genomic_DNA"/>
</dbReference>
<evidence type="ECO:0000256" key="6">
    <source>
        <dbReference type="ARBA" id="ARBA00022737"/>
    </source>
</evidence>
<feature type="disulfide bond" evidence="9">
    <location>
        <begin position="1292"/>
        <end position="1301"/>
    </location>
</feature>
<dbReference type="FunFam" id="2.10.50.10:FF:000018">
    <property type="entry name" value="Sushi, von Willebrand factor type A, EGF and pentraxin domain-containing 1"/>
    <property type="match status" value="1"/>
</dbReference>
<gene>
    <name evidence="18" type="ORF">HOLleu_30235</name>
</gene>
<dbReference type="FunFam" id="2.10.25.10:FF:000080">
    <property type="entry name" value="Neurogenic locus notch 1"/>
    <property type="match status" value="1"/>
</dbReference>
<feature type="domain" description="EGF-like" evidence="14">
    <location>
        <begin position="1078"/>
        <end position="1114"/>
    </location>
</feature>
<dbReference type="FunFam" id="2.20.100.10:FF:000002">
    <property type="entry name" value="Unc-5 netrin receptor C"/>
    <property type="match status" value="1"/>
</dbReference>
<dbReference type="CDD" id="cd00054">
    <property type="entry name" value="EGF_CA"/>
    <property type="match status" value="15"/>
</dbReference>
<evidence type="ECO:0000256" key="12">
    <source>
        <dbReference type="SAM" id="MobiDB-lite"/>
    </source>
</evidence>
<protein>
    <submittedName>
        <fullName evidence="18">Fibropellin-1</fullName>
    </submittedName>
</protein>
<dbReference type="FunFam" id="2.10.25.10:FF:000472">
    <property type="entry name" value="Uncharacterized protein, isoform A"/>
    <property type="match status" value="4"/>
</dbReference>
<organism evidence="18 19">
    <name type="scientific">Holothuria leucospilota</name>
    <name type="common">Black long sea cucumber</name>
    <name type="synonym">Mertensiothuria leucospilota</name>
    <dbReference type="NCBI Taxonomy" id="206669"/>
    <lineage>
        <taxon>Eukaryota</taxon>
        <taxon>Metazoa</taxon>
        <taxon>Echinodermata</taxon>
        <taxon>Eleutherozoa</taxon>
        <taxon>Echinozoa</taxon>
        <taxon>Holothuroidea</taxon>
        <taxon>Aspidochirotacea</taxon>
        <taxon>Aspidochirotida</taxon>
        <taxon>Holothuriidae</taxon>
        <taxon>Holothuria</taxon>
    </lineage>
</organism>
<feature type="domain" description="EGF-like" evidence="14">
    <location>
        <begin position="919"/>
        <end position="955"/>
    </location>
</feature>
<comment type="subcellular location">
    <subcellularLocation>
        <location evidence="1">Secreted</location>
    </subcellularLocation>
</comment>
<dbReference type="SUPFAM" id="SSF57196">
    <property type="entry name" value="EGF/Laminin"/>
    <property type="match status" value="13"/>
</dbReference>
<feature type="disulfide bond" evidence="9">
    <location>
        <begin position="1346"/>
        <end position="1356"/>
    </location>
</feature>
<feature type="domain" description="EGF-like" evidence="14">
    <location>
        <begin position="1342"/>
        <end position="1377"/>
    </location>
</feature>
<evidence type="ECO:0000256" key="8">
    <source>
        <dbReference type="ARBA" id="ARBA00023180"/>
    </source>
</evidence>
<feature type="disulfide bond" evidence="9">
    <location>
        <begin position="1543"/>
        <end position="1560"/>
    </location>
</feature>
<feature type="domain" description="EGF-like" evidence="14">
    <location>
        <begin position="1304"/>
        <end position="1340"/>
    </location>
</feature>
<dbReference type="InterPro" id="IPR001791">
    <property type="entry name" value="Laminin_G"/>
</dbReference>
<feature type="domain" description="Sushi" evidence="16">
    <location>
        <begin position="88"/>
        <end position="159"/>
    </location>
</feature>
<comment type="caution">
    <text evidence="9">Lacks conserved residue(s) required for the propagation of feature annotation.</text>
</comment>
<feature type="domain" description="EGF-like" evidence="14">
    <location>
        <begin position="1777"/>
        <end position="1813"/>
    </location>
</feature>
<feature type="domain" description="EGF-like" evidence="14">
    <location>
        <begin position="1266"/>
        <end position="1302"/>
    </location>
</feature>
<dbReference type="SUPFAM" id="SSF82895">
    <property type="entry name" value="TSP-1 type 1 repeat"/>
    <property type="match status" value="1"/>
</dbReference>
<dbReference type="InterPro" id="IPR000884">
    <property type="entry name" value="TSP1_rpt"/>
</dbReference>
<dbReference type="SMART" id="SM01411">
    <property type="entry name" value="Ephrin_rec_like"/>
    <property type="match status" value="3"/>
</dbReference>
<feature type="disulfide bond" evidence="9">
    <location>
        <begin position="1388"/>
        <end position="1405"/>
    </location>
</feature>
<feature type="disulfide bond" evidence="9">
    <location>
        <begin position="907"/>
        <end position="916"/>
    </location>
</feature>
<feature type="domain" description="EGF-like" evidence="14">
    <location>
        <begin position="1496"/>
        <end position="1532"/>
    </location>
</feature>
<feature type="disulfide bond" evidence="9">
    <location>
        <begin position="945"/>
        <end position="954"/>
    </location>
</feature>
<dbReference type="InterPro" id="IPR011641">
    <property type="entry name" value="Tyr-kin_ephrin_A/B_rcpt-like"/>
</dbReference>
<feature type="disulfide bond" evidence="9">
    <location>
        <begin position="1104"/>
        <end position="1113"/>
    </location>
</feature>
<feature type="disulfide bond" evidence="9">
    <location>
        <begin position="999"/>
        <end position="1009"/>
    </location>
</feature>
<dbReference type="InterPro" id="IPR003410">
    <property type="entry name" value="HYR_dom"/>
</dbReference>
<dbReference type="InterPro" id="IPR035976">
    <property type="entry name" value="Sushi/SCR/CCP_sf"/>
</dbReference>
<dbReference type="SUPFAM" id="SSF57535">
    <property type="entry name" value="Complement control module/SCR domain"/>
    <property type="match status" value="2"/>
</dbReference>
<evidence type="ECO:0000259" key="17">
    <source>
        <dbReference type="PROSITE" id="PS51828"/>
    </source>
</evidence>
<dbReference type="InterPro" id="IPR000742">
    <property type="entry name" value="EGF"/>
</dbReference>
<dbReference type="Pfam" id="PF00008">
    <property type="entry name" value="EGF"/>
    <property type="match status" value="9"/>
</dbReference>
<feature type="domain" description="Sushi" evidence="16">
    <location>
        <begin position="23"/>
        <end position="87"/>
    </location>
</feature>
<dbReference type="PROSITE" id="PS50092">
    <property type="entry name" value="TSP1"/>
    <property type="match status" value="1"/>
</dbReference>
<feature type="domain" description="EGF-like" evidence="14">
    <location>
        <begin position="767"/>
        <end position="803"/>
    </location>
</feature>
<dbReference type="InterPro" id="IPR000152">
    <property type="entry name" value="EGF-type_Asp/Asn_hydroxyl_site"/>
</dbReference>
<feature type="domain" description="HYR" evidence="15">
    <location>
        <begin position="158"/>
        <end position="243"/>
    </location>
</feature>
<feature type="disulfide bond" evidence="9">
    <location>
        <begin position="1522"/>
        <end position="1531"/>
    </location>
</feature>
<name>A0A9Q1BK48_HOLLE</name>
<evidence type="ECO:0000259" key="13">
    <source>
        <dbReference type="PROSITE" id="PS50025"/>
    </source>
</evidence>
<feature type="domain" description="EGF-like" evidence="14">
    <location>
        <begin position="1192"/>
        <end position="1227"/>
    </location>
</feature>
<keyword evidence="4 9" id="KW-0245">EGF-like domain</keyword>
<comment type="caution">
    <text evidence="18">The sequence shown here is derived from an EMBL/GenBank/DDBJ whole genome shotgun (WGS) entry which is preliminary data.</text>
</comment>
<feature type="domain" description="EGF-like" evidence="14">
    <location>
        <begin position="881"/>
        <end position="917"/>
    </location>
</feature>
<keyword evidence="11" id="KW-0175">Coiled coil</keyword>
<feature type="disulfide bond" evidence="9">
    <location>
        <begin position="1142"/>
        <end position="1151"/>
    </location>
</feature>
<feature type="disulfide bond" evidence="9">
    <location>
        <begin position="793"/>
        <end position="802"/>
    </location>
</feature>
<evidence type="ECO:0000256" key="1">
    <source>
        <dbReference type="ARBA" id="ARBA00004613"/>
    </source>
</evidence>
<dbReference type="Gene3D" id="2.60.120.200">
    <property type="match status" value="1"/>
</dbReference>
<feature type="disulfide bond" evidence="9">
    <location>
        <begin position="1066"/>
        <end position="1075"/>
    </location>
</feature>
<dbReference type="Proteomes" id="UP001152320">
    <property type="component" value="Chromosome 15"/>
</dbReference>
<reference evidence="18" key="1">
    <citation type="submission" date="2021-10" db="EMBL/GenBank/DDBJ databases">
        <title>Tropical sea cucumber genome reveals ecological adaptation and Cuvierian tubules defense mechanism.</title>
        <authorList>
            <person name="Chen T."/>
        </authorList>
    </citation>
    <scope>NUCLEOTIDE SEQUENCE</scope>
    <source>
        <strain evidence="18">Nanhai2018</strain>
        <tissue evidence="18">Muscle</tissue>
    </source>
</reference>
<feature type="disulfide bond" evidence="9">
    <location>
        <begin position="1407"/>
        <end position="1416"/>
    </location>
</feature>
<dbReference type="SMART" id="SM00179">
    <property type="entry name" value="EGF_CA"/>
    <property type="match status" value="19"/>
</dbReference>
<feature type="disulfide bond" evidence="9">
    <location>
        <begin position="1803"/>
        <end position="1812"/>
    </location>
</feature>
<evidence type="ECO:0000259" key="14">
    <source>
        <dbReference type="PROSITE" id="PS50026"/>
    </source>
</evidence>
<accession>A0A9Q1BK48</accession>
<dbReference type="Gene3D" id="2.20.100.10">
    <property type="entry name" value="Thrombospondin type-1 (TSP1) repeat"/>
    <property type="match status" value="1"/>
</dbReference>
<dbReference type="InterPro" id="IPR013032">
    <property type="entry name" value="EGF-like_CS"/>
</dbReference>
<dbReference type="OrthoDB" id="10066368at2759"/>
<feature type="domain" description="Laminin G" evidence="13">
    <location>
        <begin position="1581"/>
        <end position="1745"/>
    </location>
</feature>
<evidence type="ECO:0000256" key="2">
    <source>
        <dbReference type="ARBA" id="ARBA00022473"/>
    </source>
</evidence>
<feature type="disulfide bond" evidence="9">
    <location>
        <begin position="1233"/>
        <end position="1243"/>
    </location>
</feature>
<dbReference type="PROSITE" id="PS50026">
    <property type="entry name" value="EGF_3"/>
    <property type="match status" value="23"/>
</dbReference>
<dbReference type="FunFam" id="2.10.25.10:FF:000143">
    <property type="entry name" value="Protein crumbs 1"/>
    <property type="match status" value="1"/>
</dbReference>
<keyword evidence="19" id="KW-1185">Reference proteome</keyword>
<dbReference type="SMART" id="SM00159">
    <property type="entry name" value="PTX"/>
    <property type="match status" value="1"/>
</dbReference>
<evidence type="ECO:0000256" key="4">
    <source>
        <dbReference type="ARBA" id="ARBA00022536"/>
    </source>
</evidence>
<feature type="domain" description="EGF-like" evidence="14">
    <location>
        <begin position="957"/>
        <end position="993"/>
    </location>
</feature>
<keyword evidence="6" id="KW-0677">Repeat</keyword>
<proteinExistence type="predicted"/>
<dbReference type="InterPro" id="IPR001759">
    <property type="entry name" value="PTX_dom"/>
</dbReference>
<dbReference type="FunFam" id="2.10.25.10:FF:000061">
    <property type="entry name" value="Delta-like protein"/>
    <property type="match status" value="1"/>
</dbReference>
<evidence type="ECO:0000256" key="10">
    <source>
        <dbReference type="PROSITE-ProRule" id="PRU00302"/>
    </source>
</evidence>
<feature type="domain" description="EGF-like" evidence="14">
    <location>
        <begin position="1229"/>
        <end position="1264"/>
    </location>
</feature>
<dbReference type="Pfam" id="PF02494">
    <property type="entry name" value="HYR"/>
    <property type="match status" value="1"/>
</dbReference>
<feature type="disulfide bond" evidence="9">
    <location>
        <begin position="1841"/>
        <end position="1850"/>
    </location>
</feature>
<dbReference type="PROSITE" id="PS50825">
    <property type="entry name" value="HYR"/>
    <property type="match status" value="2"/>
</dbReference>
<evidence type="ECO:0000313" key="18">
    <source>
        <dbReference type="EMBL" id="KAJ8028097.1"/>
    </source>
</evidence>
<dbReference type="FunFam" id="2.10.25.10:FF:000122">
    <property type="entry name" value="Protein crumbs homolog 2"/>
    <property type="match status" value="1"/>
</dbReference>
<dbReference type="InterPro" id="IPR001881">
    <property type="entry name" value="EGF-like_Ca-bd_dom"/>
</dbReference>
<feature type="disulfide bond" evidence="9">
    <location>
        <begin position="1562"/>
        <end position="1571"/>
    </location>
</feature>
<dbReference type="SUPFAM" id="SSF57184">
    <property type="entry name" value="Growth factor receptor domain"/>
    <property type="match status" value="5"/>
</dbReference>
<dbReference type="SMART" id="SM00209">
    <property type="entry name" value="TSP1"/>
    <property type="match status" value="1"/>
</dbReference>
<feature type="disulfide bond" evidence="9">
    <location>
        <begin position="831"/>
        <end position="840"/>
    </location>
</feature>
<dbReference type="SUPFAM" id="SSF49899">
    <property type="entry name" value="Concanavalin A-like lectins/glucanases"/>
    <property type="match status" value="1"/>
</dbReference>
<feature type="domain" description="EGF-like" evidence="14">
    <location>
        <begin position="1534"/>
        <end position="1572"/>
    </location>
</feature>
<evidence type="ECO:0000259" key="15">
    <source>
        <dbReference type="PROSITE" id="PS50825"/>
    </source>
</evidence>
<feature type="disulfide bond" evidence="9">
    <location>
        <begin position="1254"/>
        <end position="1263"/>
    </location>
</feature>
<dbReference type="PROSITE" id="PS50923">
    <property type="entry name" value="SUSHI"/>
    <property type="match status" value="2"/>
</dbReference>
<evidence type="ECO:0000256" key="9">
    <source>
        <dbReference type="PROSITE-ProRule" id="PRU00076"/>
    </source>
</evidence>
<keyword evidence="2" id="KW-0217">Developmental protein</keyword>
<evidence type="ECO:0000313" key="19">
    <source>
        <dbReference type="Proteomes" id="UP001152320"/>
    </source>
</evidence>
<dbReference type="SMART" id="SM00032">
    <property type="entry name" value="CCP"/>
    <property type="match status" value="4"/>
</dbReference>
<keyword evidence="10" id="KW-0768">Sushi</keyword>
<feature type="disulfide bond" evidence="9">
    <location>
        <begin position="1484"/>
        <end position="1493"/>
    </location>
</feature>
<dbReference type="FunFam" id="2.10.25.10:FF:000699">
    <property type="entry name" value="Uncharacterized protein, isoform C"/>
    <property type="match status" value="1"/>
</dbReference>
<feature type="disulfide bond" evidence="9">
    <location>
        <begin position="983"/>
        <end position="992"/>
    </location>
</feature>
<dbReference type="FunFam" id="2.10.25.10:FF:000045">
    <property type="entry name" value="Slit guidance ligand 2"/>
    <property type="match status" value="1"/>
</dbReference>
<dbReference type="PROSITE" id="PS50025">
    <property type="entry name" value="LAM_G_DOMAIN"/>
    <property type="match status" value="1"/>
</dbReference>
<dbReference type="GO" id="GO:0005509">
    <property type="term" value="F:calcium ion binding"/>
    <property type="evidence" value="ECO:0007669"/>
    <property type="project" value="InterPro"/>
</dbReference>
<evidence type="ECO:0000256" key="11">
    <source>
        <dbReference type="SAM" id="Coils"/>
    </source>
</evidence>
<dbReference type="Pfam" id="PF13385">
    <property type="entry name" value="Laminin_G_3"/>
    <property type="match status" value="1"/>
</dbReference>
<dbReference type="Gene3D" id="2.10.50.10">
    <property type="entry name" value="Tumor Necrosis Factor Receptor, subunit A, domain 2"/>
    <property type="match status" value="3"/>
</dbReference>
<evidence type="ECO:0000259" key="16">
    <source>
        <dbReference type="PROSITE" id="PS50923"/>
    </source>
</evidence>
<dbReference type="Pfam" id="PF07699">
    <property type="entry name" value="Ephrin_rec_like"/>
    <property type="match status" value="3"/>
</dbReference>
<dbReference type="InterPro" id="IPR051830">
    <property type="entry name" value="NOTCH_homolog"/>
</dbReference>
<feature type="disulfide bond" evidence="9">
    <location>
        <begin position="869"/>
        <end position="878"/>
    </location>
</feature>
<dbReference type="PROSITE" id="PS01187">
    <property type="entry name" value="EGF_CA"/>
    <property type="match status" value="8"/>
</dbReference>
<sequence>MYGTDPTGNTAAICKFNFSVKTRYCQQLLPPTHGRFVGPCLNHYGSMCNVQCIEGYRLNGSSQASCEWDEAANVTFWDRETLPKCTISRCPPIPANIVPTSGGISPAHCTGKTKPVYGTVCTFYCNNRFTLSGYTVPIICQADGTWSYNLTANSAYCMDEVDPTIIVCPKNQILTLSECNNEVEAYFDVPFATDNSRDIPVIEKNPADVQSPYTLNETTIVTYEFFDQSNNSAKCTFQIIVQRKILPEVIHCPDNIKVPATGRLTPVFWQQPTFSHPYGKNDSLSVRCNFDSGREMRWGKYDIICAATNLDNGKTVECKFRVDVIPKSCHPLPLPRYGNLSCNSWTTGKFCKQQCDEKFDVPPGNYNPLFICGSSGLWERSKILDCSLKKRPRFFYISSKIQYYGELCSDTETRKAIQNAFSTLISDHISTAAVCEVRQKCRAENVLVTCGGARNELFLPSNHHRTDRKTKDLNLKDHFKNQGEELIKRSKKANYVLKRHEELMIRRAKRNVNRLNEQISDNQKGITISFQIIANTPDDILYEDYDDTAYNIIDTLYSLVDVLEQEAQNGILVSPIDNVSLTINQDQAFFYDFVRPNCVEGFVVSSDSLTCVPCVAGTYFNTDTAQCTMCPIGTYQDSDKQTQCLQCPPGTTTLEEGASHSVECPFLCSAGKYSLNGVEPCTLCELGFYQPRAGARRCIPCPSHYVPIMMGSKSREQCRAPCYPGFYSSTGFEPCRPCPIPSSNSTVCNGIASTFGDGTENKTQCNGSKECGSNHCLNGASCVLLRQGPICICADGFNGTNCEHNIDDCTEYSCYNGGTCIDSINSYNCICLPGFTGPDCSSDIDECTSEPCINASVCIDLKGDFMCECSEGYTGKRCEDEMNPCDSSPCQNKGICQYTPTSFQCICPSGTTGELCEDEIDECQSLPCLNNGICSDLRDSYECVCAPGYSGNNCEIDEDLCEPNPCLSGGTCVERADMYICVCPSDKAGDFCERDLTPCDKKPCVRGKCVPSPQTVDGNKFNYTCDCSLTGFMGINCQFEVEECLSNPCSNGGICKDRVNGYICECPTQFTGETCEQTVNLCDKAVCKNNGTCIVNGSFASCICPIEFEGANCETARTNCQDGFCQNGGHCAPSGSNEMCICLEGFNGLACEKNINTCIPDPCENSGVCVGSKGGYVCECQDGFTGGNCEIETDECSSEPCANGACFDQINDFICHCFDGYEGKLCDVNTDDCAEHMCIEGKCKDGNQTYTCECNSGFRGRYCEIEMDECLSNPCVHSVGCTDRLDNYECICQNGWTGRNCETSIDDCEYHICGNGGTCYDAHVGFTCLCLPGFEGEFCEKNVNECASSPCLEGKCIDEVNGYKCTCPHGRLGKQCQIHTNPCLSNPCSNGGTCLQDKEEEGYSCICVDGFVGDICETNENDCANNDCPENATCVDEVNGYSCICPSGFEGEDCDEVMDPCLSLLCENGGSCFVADDSKSSCRCPLGYEGIFCERNVDDCLPNPCLNDGVCVDGINEFTCQCATGFSGNVCDERVNFCLNNLCDHFGTKQCHDEIDGYTCECRHGFLGQYCDKVSNMNYDMVFSEYDANQFVVLREVPLEEIQSFTLVLWLRTASNESFTLKQGIESGNQRVSESLIMKFPHRLTVTIHGQSLKTGVSVNDDSWHHIALTFDHNTYLIHIFVDGRVVIRQIVPVTSNVISTNGAFILGSSEDPVDNKHFSGRISGINLWDKVMTPNTIMEYSKECTTRVSGNIIGMEDFLGGLLGDIWIEEPSKCDVTNDCENSPCLNGGTCIDEYNKFVCLCPNGLSGATCEVNLDDCLVHVCENNGTCVDGLDTFTCECRKGFTGTFCELESVDGGWSDWSSWTLCSTSCDGGTQSRTRECNNPEPRNGGTSCGKEDKEARDCNVQPCPVCTKFGRPKHGYSRCKKEPSGDTSCTIHCYLGYSFSTPPIIEYSCGNSTRFIWTHASKAYPRMELPSCTKLRKPRGYEVHLKTTYKNLRCFSMGEPYVREAKDHIKQTAIVVSQREGCIRTNECQLIEIRTSGCDPKISKRDITMREEGSTSNVTVSVTYFQSVNIPEEDYASNDDIMAQMNAEKAILNLRNLTMNLANRVQDGSYLISAGGNLYDAVYEDTIESISCADGDVPHKSQVMCLPCAAGTFKSQNDCVPCGEGFFQPEQGQTSCLPCPEGTVSPVLGAVSVEECEPESASDPRNDL</sequence>
<feature type="disulfide bond" evidence="9">
    <location>
        <begin position="1445"/>
        <end position="1454"/>
    </location>
</feature>
<dbReference type="Pfam" id="PF00090">
    <property type="entry name" value="TSP_1"/>
    <property type="match status" value="1"/>
</dbReference>